<organism evidence="7 8">
    <name type="scientific">Paracoccus aestuarii</name>
    <dbReference type="NCBI Taxonomy" id="453842"/>
    <lineage>
        <taxon>Bacteria</taxon>
        <taxon>Pseudomonadati</taxon>
        <taxon>Pseudomonadota</taxon>
        <taxon>Alphaproteobacteria</taxon>
        <taxon>Rhodobacterales</taxon>
        <taxon>Paracoccaceae</taxon>
        <taxon>Paracoccus</taxon>
    </lineage>
</organism>
<dbReference type="Proteomes" id="UP000285530">
    <property type="component" value="Unassembled WGS sequence"/>
</dbReference>
<proteinExistence type="inferred from homology"/>
<dbReference type="GO" id="GO:0030288">
    <property type="term" value="C:outer membrane-bounded periplasmic space"/>
    <property type="evidence" value="ECO:0007669"/>
    <property type="project" value="TreeGrafter"/>
</dbReference>
<reference evidence="7 8" key="1">
    <citation type="submission" date="2018-09" db="EMBL/GenBank/DDBJ databases">
        <title>Paracoccus onubensis nov. sp. a moderate halophilic bacterium isolated from Gruta de las Maravillas (Aracena, Spain).</title>
        <authorList>
            <person name="Jurado V."/>
            <person name="Gutierrez-Patricio S."/>
            <person name="Gonzalez-Pimentel J.L."/>
            <person name="Laiz L."/>
            <person name="Saiz-Jimenez C."/>
        </authorList>
    </citation>
    <scope>NUCLEOTIDE SEQUENCE [LARGE SCALE GENOMIC DNA]</scope>
    <source>
        <strain evidence="7 8">DSM 19484</strain>
    </source>
</reference>
<feature type="domain" description="Glucan biosynthesis periplasmic MdoG C-terminal" evidence="6">
    <location>
        <begin position="48"/>
        <end position="520"/>
    </location>
</feature>
<keyword evidence="4" id="KW-0574">Periplasm</keyword>
<dbReference type="InterPro" id="IPR007444">
    <property type="entry name" value="Glucan_biosyn_MdoG_C"/>
</dbReference>
<evidence type="ECO:0000256" key="2">
    <source>
        <dbReference type="ARBA" id="ARBA00005001"/>
    </source>
</evidence>
<evidence type="ECO:0000313" key="8">
    <source>
        <dbReference type="Proteomes" id="UP000285530"/>
    </source>
</evidence>
<feature type="chain" id="PRO_5019349226" evidence="5">
    <location>
        <begin position="27"/>
        <end position="522"/>
    </location>
</feature>
<dbReference type="RefSeq" id="WP_119887037.1">
    <property type="nucleotide sequence ID" value="NZ_CP067169.1"/>
</dbReference>
<name>A0A418ZTM4_9RHOB</name>
<accession>A0A418ZTM4</accession>
<dbReference type="GO" id="GO:0030246">
    <property type="term" value="F:carbohydrate binding"/>
    <property type="evidence" value="ECO:0007669"/>
    <property type="project" value="InterPro"/>
</dbReference>
<dbReference type="Pfam" id="PF04349">
    <property type="entry name" value="MdoG"/>
    <property type="match status" value="1"/>
</dbReference>
<dbReference type="OrthoDB" id="9777817at2"/>
<protein>
    <submittedName>
        <fullName evidence="7">Glucan biosynthesis protein G</fullName>
    </submittedName>
</protein>
<keyword evidence="5" id="KW-0732">Signal</keyword>
<dbReference type="SUPFAM" id="SSF81296">
    <property type="entry name" value="E set domains"/>
    <property type="match status" value="1"/>
</dbReference>
<dbReference type="PANTHER" id="PTHR30504">
    <property type="entry name" value="GLUCANS BIOSYNTHESIS PROTEIN"/>
    <property type="match status" value="1"/>
</dbReference>
<evidence type="ECO:0000256" key="4">
    <source>
        <dbReference type="ARBA" id="ARBA00022764"/>
    </source>
</evidence>
<dbReference type="InterPro" id="IPR013783">
    <property type="entry name" value="Ig-like_fold"/>
</dbReference>
<dbReference type="Gene3D" id="2.70.98.10">
    <property type="match status" value="1"/>
</dbReference>
<dbReference type="InterPro" id="IPR011013">
    <property type="entry name" value="Gal_mutarotase_sf_dom"/>
</dbReference>
<dbReference type="GO" id="GO:0003824">
    <property type="term" value="F:catalytic activity"/>
    <property type="evidence" value="ECO:0007669"/>
    <property type="project" value="InterPro"/>
</dbReference>
<evidence type="ECO:0000259" key="6">
    <source>
        <dbReference type="Pfam" id="PF04349"/>
    </source>
</evidence>
<dbReference type="UniPathway" id="UPA00637"/>
<evidence type="ECO:0000313" key="7">
    <source>
        <dbReference type="EMBL" id="RJL00492.1"/>
    </source>
</evidence>
<dbReference type="SUPFAM" id="SSF74650">
    <property type="entry name" value="Galactose mutarotase-like"/>
    <property type="match status" value="1"/>
</dbReference>
<dbReference type="InterPro" id="IPR006311">
    <property type="entry name" value="TAT_signal"/>
</dbReference>
<dbReference type="AlphaFoldDB" id="A0A418ZTM4"/>
<dbReference type="PANTHER" id="PTHR30504:SF2">
    <property type="entry name" value="GLUCANS BIOSYNTHESIS PROTEIN G"/>
    <property type="match status" value="1"/>
</dbReference>
<evidence type="ECO:0000256" key="5">
    <source>
        <dbReference type="SAM" id="SignalP"/>
    </source>
</evidence>
<comment type="similarity">
    <text evidence="3">Belongs to the OpgD/OpgG family.</text>
</comment>
<dbReference type="PROSITE" id="PS51318">
    <property type="entry name" value="TAT"/>
    <property type="match status" value="1"/>
</dbReference>
<gene>
    <name evidence="7" type="ORF">D3P06_13455</name>
</gene>
<keyword evidence="8" id="KW-1185">Reference proteome</keyword>
<dbReference type="PIRSF" id="PIRSF006281">
    <property type="entry name" value="MdoG"/>
    <property type="match status" value="1"/>
</dbReference>
<feature type="signal peptide" evidence="5">
    <location>
        <begin position="1"/>
        <end position="26"/>
    </location>
</feature>
<dbReference type="EMBL" id="QZEV01000079">
    <property type="protein sequence ID" value="RJL00492.1"/>
    <property type="molecule type" value="Genomic_DNA"/>
</dbReference>
<sequence>MKRRQFLNAATAMAAGGSLLAVPAQAQSPDGSAVNGPAVQGPPAPQPFGFEQVAALAQDRASRVYTQPVAELVGSFAGLDYDRYRGIRFRRDRNPLAGHPRFGLDLLPPGAIFYEPVKINLVRGGMAQPVAFDPEMLEFDPQHFPDGADLQTVGEMGWSGFRMRTQLNRPDVMDEFLVFQGASYFRAVARGTLYGLSARGLAIKTGSPDGEEFPLFTDFWIVEPEQTAETVRIYALLDSRSVSAAFQFDVTPGRVTMVRTRVALFPRVDLRETGLAPLTSMFWFSPASRRVVDDYRPACHDSDGLQMITGAGQSLWRGLMSPRNLQISSFVDSNPRGFGLIQRARDFADFQDAEALYHLRPSAWIEPEGPWGNGEVRLIEIPVENEFNDNIVSYWLPSEVIPRGQRTEFRYRMSFSALPPRDLPLAKVRQVRSGRSINVATTRSYVIDYDLAMFRDAMPRYRVSASDGQIAHAYLKALPDEGVLRLAFEFEPGRGALSELKAELTDEDGLPLSEAWLTRWTA</sequence>
<evidence type="ECO:0000256" key="3">
    <source>
        <dbReference type="ARBA" id="ARBA00009284"/>
    </source>
</evidence>
<dbReference type="Gene3D" id="2.60.40.10">
    <property type="entry name" value="Immunoglobulins"/>
    <property type="match status" value="1"/>
</dbReference>
<evidence type="ECO:0000256" key="1">
    <source>
        <dbReference type="ARBA" id="ARBA00004418"/>
    </source>
</evidence>
<comment type="caution">
    <text evidence="7">The sequence shown here is derived from an EMBL/GenBank/DDBJ whole genome shotgun (WGS) entry which is preliminary data.</text>
</comment>
<comment type="pathway">
    <text evidence="2">Glycan metabolism; osmoregulated periplasmic glucan (OPG) biosynthesis.</text>
</comment>
<comment type="subcellular location">
    <subcellularLocation>
        <location evidence="1">Periplasm</location>
    </subcellularLocation>
</comment>
<dbReference type="InterPro" id="IPR014438">
    <property type="entry name" value="Glucan_biosyn_MdoG/MdoD"/>
</dbReference>
<dbReference type="InterPro" id="IPR014756">
    <property type="entry name" value="Ig_E-set"/>
</dbReference>
<dbReference type="GO" id="GO:0051274">
    <property type="term" value="P:beta-glucan biosynthetic process"/>
    <property type="evidence" value="ECO:0007669"/>
    <property type="project" value="TreeGrafter"/>
</dbReference>
<dbReference type="InterPro" id="IPR014718">
    <property type="entry name" value="GH-type_carb-bd"/>
</dbReference>